<sequence>MLDGKVKLDGIAKTEHDNTIEELRTKIAGLADKTALETLTALINQLQEKSNADATERERTSAASSTRITALEAEIAGLKFKPQKLAQYVNTTRGSADPGNLAKGSTFPATAMPFGFNMWSPVNTGANSSIFYHGDRNHGMQGFMLTHEASRHLGNRQAMLISPDIDAANAKDQAFQRKNQIGTAHYYSVTYDNGMKTEITPTDHAAYFQITAPETAAKSGIKFNTFGGTLKVERDKGTASGKVGERGGPSMYVFIRFDNSITNFRDGSWVEFDTPAGAKTIGMRIATSFISEEQAKDNLDQEIAGKSFEDVLTLAEAAWNERLNTMQVEGATEDQKIILYSNMYRAFLYPNSAWEKVKGAEGKYEAKYSSPYTDTDKIKKGKIWVNNGFWDTYRTTWPLYTLLNPNEAGEMLDGFVNGYKDGGWTTRWSNPGYTNSMVATSLDVILADSYMKGVRNFDVDAAYHSILRNATAYSHNNDRGRQHMNELLFYGRTVGDSEGVAWSLEAYVNDFGGAQLAKALGKADDAAYLDNRAISYPNIFDSTSTGTWAGGWFREKDADGSWTYPSQTPQTWLCGYTEGNAWSYAFLAPQDGQGLANLYWGRDKLKAKLDAFFTTKPVVAGGCYGSVIHEVREAAKVHELANVGEYQHSNQTVHHSIYMYNYAGSPSSGQKYLRDVMDKLYFTGFDKNGVSDGTGYIGDEDNGEMSAWYVQSAMGFYPVSMGRPEYAIGAPYFQKMSVRLRDANGKINTLLIEAPNVSAGNRYVQAVRLNGEAITRNYLKHAEIAKGGTLEFDMGPNPSQWGTGENDVPTSITQGPAKPTPLQSILPLGNYDVTANTTTGSANLFDRTSGTEWTSVSGAAQIDVALKADRTAIPVSLYTLTDGNDITKGPKSWTLKGSNDGTTWVTLDERKDETFLWPRQTRPFALKTPAAYAKYRLELGTDAVTIAEFELLGNTPTGTVVPPAPAVAVPVKPCKPGKGTVC</sequence>
<proteinExistence type="predicted"/>
<keyword evidence="1" id="KW-0378">Hydrolase</keyword>
<organism evidence="1 2">
    <name type="scientific">Phyllobacterium zundukense</name>
    <dbReference type="NCBI Taxonomy" id="1867719"/>
    <lineage>
        <taxon>Bacteria</taxon>
        <taxon>Pseudomonadati</taxon>
        <taxon>Pseudomonadota</taxon>
        <taxon>Alphaproteobacteria</taxon>
        <taxon>Hyphomicrobiales</taxon>
        <taxon>Phyllobacteriaceae</taxon>
        <taxon>Phyllobacterium</taxon>
    </lineage>
</organism>
<keyword evidence="2" id="KW-1185">Reference proteome</keyword>
<keyword evidence="1" id="KW-0326">Glycosidase</keyword>
<accession>A0ACD4D6R6</accession>
<evidence type="ECO:0000313" key="1">
    <source>
        <dbReference type="EMBL" id="UXN61502.1"/>
    </source>
</evidence>
<dbReference type="Proteomes" id="UP001061991">
    <property type="component" value="Chromosome"/>
</dbReference>
<name>A0ACD4D6R6_9HYPH</name>
<protein>
    <submittedName>
        <fullName evidence="1">GH92 family glycosyl hydrolase</fullName>
        <ecNumber evidence="1">3.2.1.-</ecNumber>
    </submittedName>
</protein>
<gene>
    <name evidence="1" type="ORF">N8E88_15670</name>
</gene>
<evidence type="ECO:0000313" key="2">
    <source>
        <dbReference type="Proteomes" id="UP001061991"/>
    </source>
</evidence>
<reference evidence="1" key="1">
    <citation type="submission" date="2022-09" db="EMBL/GenBank/DDBJ databases">
        <title>Interaction between co-microsymbionts with complementary sets of symbiotic genes in legume-rhizobium systems.</title>
        <authorList>
            <person name="Safronova V."/>
            <person name="Sazanova A."/>
            <person name="Afonin A."/>
            <person name="Chirak E."/>
        </authorList>
    </citation>
    <scope>NUCLEOTIDE SEQUENCE</scope>
    <source>
        <strain evidence="1">A18/3m</strain>
    </source>
</reference>
<dbReference type="EC" id="3.2.1.-" evidence="1"/>
<dbReference type="EMBL" id="CP104973">
    <property type="protein sequence ID" value="UXN61502.1"/>
    <property type="molecule type" value="Genomic_DNA"/>
</dbReference>